<dbReference type="GO" id="GO:0042110">
    <property type="term" value="P:T cell activation"/>
    <property type="evidence" value="ECO:0007669"/>
    <property type="project" value="TreeGrafter"/>
</dbReference>
<keyword evidence="4" id="KW-0732">Signal</keyword>
<organism evidence="6 7">
    <name type="scientific">Xyrichtys novacula</name>
    <name type="common">Pearly razorfish</name>
    <name type="synonym">Hemipteronotus novacula</name>
    <dbReference type="NCBI Taxonomy" id="13765"/>
    <lineage>
        <taxon>Eukaryota</taxon>
        <taxon>Metazoa</taxon>
        <taxon>Chordata</taxon>
        <taxon>Craniata</taxon>
        <taxon>Vertebrata</taxon>
        <taxon>Euteleostomi</taxon>
        <taxon>Actinopterygii</taxon>
        <taxon>Neopterygii</taxon>
        <taxon>Teleostei</taxon>
        <taxon>Neoteleostei</taxon>
        <taxon>Acanthomorphata</taxon>
        <taxon>Eupercaria</taxon>
        <taxon>Labriformes</taxon>
        <taxon>Labridae</taxon>
        <taxon>Xyrichtys</taxon>
    </lineage>
</organism>
<sequence length="689" mass="76139">MGQERIQISVLVFLMLLFSGAEAGQNISSITVKAGDEVTVPCGNVTKDKQSSGTFFWLFSPHPFVSAKVLVTSGKIKKSRISNGRLERLTVGENCSLVIKDVKRADVGQYSCRQSKQGDEQTLDFDYYLSVIEMSTVEKHESQDAVIFYCTVFRFAECWHTVKMLYKGDMNDMKTLQASCSTRVTFTTPCDLDPNVGQTLYCKVTDHKSGQTLLYDYSSWLSDNKPGGTSAERNRTLTVKDYHGHHVPALFRLMIVTVGLSALIVTVVTVNIWTRTGATKTKVDDDTQDKNNVSENEGSAIYESLEDHAAAVRLQVSENKERETKMFRFRGSKMSLFGKLMLLLTAVCGLEEQSVTVRIGDEVTLPCKNVIKDQQSCDKTTWLYSKNVGVTSEELVTHGNISKTAISKGYSDRLRVSEDCSLVLKNVIREDVGRYVCMQFKPGGYTDAPVFLSVINMEKQEIIFYCSVFTYTGCWHTVQWQYKGSMTDVVTVPRTCSAEVTFPAPLQKSNSEEQLVCNVTDNRSGQTHLWDFNLQSSNGNNGEHKPLGEEETTGGESSTKPDWWHYVIVAAALAALLMILSVIVVVIRRKKTKGNKTHRDGNTGQSSVTQAGVETSQEKADPGDGVAYATVNFTKKSNGKTKPNEGGGDEGELVFYSTVKVSPPTTEASIDPSSLYATVNKPNKEDGTG</sequence>
<gene>
    <name evidence="6" type="ORF">XNOV1_A022494</name>
</gene>
<feature type="compositionally biased region" description="Polar residues" evidence="2">
    <location>
        <begin position="602"/>
        <end position="615"/>
    </location>
</feature>
<protein>
    <submittedName>
        <fullName evidence="6">Uncharacterized protein LOC115573518 isoform X1</fullName>
    </submittedName>
</protein>
<dbReference type="SMART" id="SM00409">
    <property type="entry name" value="IG"/>
    <property type="match status" value="2"/>
</dbReference>
<keyword evidence="3" id="KW-0472">Membrane</keyword>
<dbReference type="SUPFAM" id="SSF48726">
    <property type="entry name" value="Immunoglobulin"/>
    <property type="match status" value="2"/>
</dbReference>
<dbReference type="Pfam" id="PF07686">
    <property type="entry name" value="V-set"/>
    <property type="match status" value="1"/>
</dbReference>
<dbReference type="InterPro" id="IPR003599">
    <property type="entry name" value="Ig_sub"/>
</dbReference>
<dbReference type="InterPro" id="IPR036179">
    <property type="entry name" value="Ig-like_dom_sf"/>
</dbReference>
<evidence type="ECO:0000313" key="7">
    <source>
        <dbReference type="Proteomes" id="UP001178508"/>
    </source>
</evidence>
<proteinExistence type="predicted"/>
<dbReference type="InterPro" id="IPR013106">
    <property type="entry name" value="Ig_V-set"/>
</dbReference>
<feature type="transmembrane region" description="Helical" evidence="3">
    <location>
        <begin position="249"/>
        <end position="273"/>
    </location>
</feature>
<evidence type="ECO:0000259" key="5">
    <source>
        <dbReference type="PROSITE" id="PS50835"/>
    </source>
</evidence>
<dbReference type="PANTHER" id="PTHR11422">
    <property type="entry name" value="T-CELL SURFACE GLYCOPROTEIN CD4"/>
    <property type="match status" value="1"/>
</dbReference>
<feature type="compositionally biased region" description="Polar residues" evidence="2">
    <location>
        <begin position="664"/>
        <end position="681"/>
    </location>
</feature>
<accession>A0AAV1GVQ0</accession>
<dbReference type="PROSITE" id="PS50835">
    <property type="entry name" value="IG_LIKE"/>
    <property type="match status" value="1"/>
</dbReference>
<feature type="signal peptide" evidence="4">
    <location>
        <begin position="1"/>
        <end position="23"/>
    </location>
</feature>
<keyword evidence="3" id="KW-0812">Transmembrane</keyword>
<evidence type="ECO:0000256" key="1">
    <source>
        <dbReference type="ARBA" id="ARBA00023319"/>
    </source>
</evidence>
<dbReference type="InterPro" id="IPR013151">
    <property type="entry name" value="Immunoglobulin_dom"/>
</dbReference>
<dbReference type="PANTHER" id="PTHR11422:SF5">
    <property type="entry name" value="DIVERSE IMMUNOGLOBULIN DOMAIN-CONTAINING PROTEIN 1.1 ISOFORM X1-RELATED"/>
    <property type="match status" value="1"/>
</dbReference>
<dbReference type="Proteomes" id="UP001178508">
    <property type="component" value="Chromosome 17"/>
</dbReference>
<dbReference type="GO" id="GO:0042289">
    <property type="term" value="F:MHC class II protein binding"/>
    <property type="evidence" value="ECO:0007669"/>
    <property type="project" value="TreeGrafter"/>
</dbReference>
<dbReference type="GO" id="GO:0035723">
    <property type="term" value="P:interleukin-15-mediated signaling pathway"/>
    <property type="evidence" value="ECO:0007669"/>
    <property type="project" value="TreeGrafter"/>
</dbReference>
<keyword evidence="7" id="KW-1185">Reference proteome</keyword>
<dbReference type="Gene3D" id="2.60.40.10">
    <property type="entry name" value="Immunoglobulins"/>
    <property type="match status" value="2"/>
</dbReference>
<dbReference type="InterPro" id="IPR007110">
    <property type="entry name" value="Ig-like_dom"/>
</dbReference>
<reference evidence="6" key="1">
    <citation type="submission" date="2023-08" db="EMBL/GenBank/DDBJ databases">
        <authorList>
            <person name="Alioto T."/>
            <person name="Alioto T."/>
            <person name="Gomez Garrido J."/>
        </authorList>
    </citation>
    <scope>NUCLEOTIDE SEQUENCE</scope>
</reference>
<dbReference type="AlphaFoldDB" id="A0AAV1GVQ0"/>
<evidence type="ECO:0000256" key="2">
    <source>
        <dbReference type="SAM" id="MobiDB-lite"/>
    </source>
</evidence>
<dbReference type="GO" id="GO:0070374">
    <property type="term" value="P:positive regulation of ERK1 and ERK2 cascade"/>
    <property type="evidence" value="ECO:0007669"/>
    <property type="project" value="TreeGrafter"/>
</dbReference>
<evidence type="ECO:0000256" key="3">
    <source>
        <dbReference type="SAM" id="Phobius"/>
    </source>
</evidence>
<feature type="region of interest" description="Disordered" evidence="2">
    <location>
        <begin position="531"/>
        <end position="559"/>
    </location>
</feature>
<feature type="region of interest" description="Disordered" evidence="2">
    <location>
        <begin position="591"/>
        <end position="625"/>
    </location>
</feature>
<feature type="chain" id="PRO_5043538925" evidence="4">
    <location>
        <begin position="24"/>
        <end position="689"/>
    </location>
</feature>
<keyword evidence="3" id="KW-1133">Transmembrane helix</keyword>
<feature type="domain" description="Ig-like" evidence="5">
    <location>
        <begin position="25"/>
        <end position="124"/>
    </location>
</feature>
<keyword evidence="1" id="KW-0393">Immunoglobulin domain</keyword>
<evidence type="ECO:0000256" key="4">
    <source>
        <dbReference type="SAM" id="SignalP"/>
    </source>
</evidence>
<dbReference type="GO" id="GO:0009897">
    <property type="term" value="C:external side of plasma membrane"/>
    <property type="evidence" value="ECO:0007669"/>
    <property type="project" value="TreeGrafter"/>
</dbReference>
<name>A0AAV1GVQ0_XYRNO</name>
<feature type="compositionally biased region" description="Polar residues" evidence="2">
    <location>
        <begin position="531"/>
        <end position="541"/>
    </location>
</feature>
<dbReference type="GO" id="GO:0045121">
    <property type="term" value="C:membrane raft"/>
    <property type="evidence" value="ECO:0007669"/>
    <property type="project" value="TreeGrafter"/>
</dbReference>
<dbReference type="EMBL" id="OY660880">
    <property type="protein sequence ID" value="CAJ1077872.1"/>
    <property type="molecule type" value="Genomic_DNA"/>
</dbReference>
<feature type="transmembrane region" description="Helical" evidence="3">
    <location>
        <begin position="563"/>
        <end position="587"/>
    </location>
</feature>
<evidence type="ECO:0000313" key="6">
    <source>
        <dbReference type="EMBL" id="CAJ1077872.1"/>
    </source>
</evidence>
<dbReference type="Pfam" id="PF00047">
    <property type="entry name" value="ig"/>
    <property type="match status" value="1"/>
</dbReference>
<dbReference type="InterPro" id="IPR013783">
    <property type="entry name" value="Ig-like_fold"/>
</dbReference>
<feature type="transmembrane region" description="Helical" evidence="3">
    <location>
        <begin position="462"/>
        <end position="482"/>
    </location>
</feature>
<dbReference type="GO" id="GO:1990782">
    <property type="term" value="F:protein tyrosine kinase binding"/>
    <property type="evidence" value="ECO:0007669"/>
    <property type="project" value="TreeGrafter"/>
</dbReference>
<feature type="region of interest" description="Disordered" evidence="2">
    <location>
        <begin position="664"/>
        <end position="689"/>
    </location>
</feature>